<reference evidence="2" key="1">
    <citation type="journal article" date="2018" name="PLoS Negl. Trop. Dis.">
        <title>Sialome diversity of ticks revealed by RNAseq of single tick salivary glands.</title>
        <authorList>
            <person name="Perner J."/>
            <person name="Kropackova S."/>
            <person name="Kopacek P."/>
            <person name="Ribeiro J.M."/>
        </authorList>
    </citation>
    <scope>NUCLEOTIDE SEQUENCE</scope>
    <source>
        <strain evidence="2">Siblings of single egg batch collected in Ceske Budejovice</strain>
        <tissue evidence="2">Salivary glands</tissue>
    </source>
</reference>
<feature type="non-terminal residue" evidence="2">
    <location>
        <position position="1"/>
    </location>
</feature>
<dbReference type="EMBL" id="GEGO01005966">
    <property type="protein sequence ID" value="JAR89438.1"/>
    <property type="molecule type" value="Transcribed_RNA"/>
</dbReference>
<evidence type="ECO:0000313" key="2">
    <source>
        <dbReference type="EMBL" id="JAR89438.1"/>
    </source>
</evidence>
<feature type="compositionally biased region" description="Basic and acidic residues" evidence="1">
    <location>
        <begin position="28"/>
        <end position="41"/>
    </location>
</feature>
<dbReference type="AlphaFoldDB" id="A0A147BF94"/>
<organism evidence="2">
    <name type="scientific">Ixodes ricinus</name>
    <name type="common">Common tick</name>
    <name type="synonym">Acarus ricinus</name>
    <dbReference type="NCBI Taxonomy" id="34613"/>
    <lineage>
        <taxon>Eukaryota</taxon>
        <taxon>Metazoa</taxon>
        <taxon>Ecdysozoa</taxon>
        <taxon>Arthropoda</taxon>
        <taxon>Chelicerata</taxon>
        <taxon>Arachnida</taxon>
        <taxon>Acari</taxon>
        <taxon>Parasitiformes</taxon>
        <taxon>Ixodida</taxon>
        <taxon>Ixodoidea</taxon>
        <taxon>Ixodidae</taxon>
        <taxon>Ixodinae</taxon>
        <taxon>Ixodes</taxon>
    </lineage>
</organism>
<sequence>LEERRECDTDRNAPDRVRNLPQSHPRKEKALGRGRVSDVRRTSGAHVGGRPRADIHGTSSHDIRETSCADVFGTSVRSVRRTARPFMGKCAQVCTAPRPRRACRRNLGALWIGRGRVRLRARWIWGRVRRGTTCDSQSVAGKALCVCAWFLVPYVVLANLRSCMKLRNSET</sequence>
<name>A0A147BF94_IXORI</name>
<feature type="region of interest" description="Disordered" evidence="1">
    <location>
        <begin position="1"/>
        <end position="59"/>
    </location>
</feature>
<proteinExistence type="predicted"/>
<accession>A0A147BF94</accession>
<evidence type="ECO:0000256" key="1">
    <source>
        <dbReference type="SAM" id="MobiDB-lite"/>
    </source>
</evidence>
<protein>
    <submittedName>
        <fullName evidence="2">Putative conserved protein with signal anchor</fullName>
    </submittedName>
</protein>
<feature type="compositionally biased region" description="Basic and acidic residues" evidence="1">
    <location>
        <begin position="1"/>
        <end position="18"/>
    </location>
</feature>